<keyword evidence="1" id="KW-0812">Transmembrane</keyword>
<sequence length="65" mass="6818">MIKTIFLAIGLVLAAEGLVLALAPSRVEDMLAALRDMPVETRRLIGLIAVAAGTLAIWLAKSAFA</sequence>
<comment type="caution">
    <text evidence="2">The sequence shown here is derived from an EMBL/GenBank/DDBJ whole genome shotgun (WGS) entry which is preliminary data.</text>
</comment>
<feature type="transmembrane region" description="Helical" evidence="1">
    <location>
        <begin position="45"/>
        <end position="64"/>
    </location>
</feature>
<dbReference type="InterPro" id="IPR019201">
    <property type="entry name" value="DUF2065"/>
</dbReference>
<name>A0ABV5JC41_9RHOB</name>
<keyword evidence="1" id="KW-0472">Membrane</keyword>
<accession>A0ABV5JC41</accession>
<dbReference type="Proteomes" id="UP001589683">
    <property type="component" value="Unassembled WGS sequence"/>
</dbReference>
<evidence type="ECO:0000313" key="2">
    <source>
        <dbReference type="EMBL" id="MFB9231030.1"/>
    </source>
</evidence>
<keyword evidence="1" id="KW-1133">Transmembrane helix</keyword>
<proteinExistence type="predicted"/>
<organism evidence="2 3">
    <name type="scientific">Pseudohalocynthiibacter aestuariivivens</name>
    <dbReference type="NCBI Taxonomy" id="1591409"/>
    <lineage>
        <taxon>Bacteria</taxon>
        <taxon>Pseudomonadati</taxon>
        <taxon>Pseudomonadota</taxon>
        <taxon>Alphaproteobacteria</taxon>
        <taxon>Rhodobacterales</taxon>
        <taxon>Paracoccaceae</taxon>
        <taxon>Pseudohalocynthiibacter</taxon>
    </lineage>
</organism>
<dbReference type="EMBL" id="JBHMEA010000009">
    <property type="protein sequence ID" value="MFB9231030.1"/>
    <property type="molecule type" value="Genomic_DNA"/>
</dbReference>
<dbReference type="Pfam" id="PF09838">
    <property type="entry name" value="DUF2065"/>
    <property type="match status" value="1"/>
</dbReference>
<protein>
    <submittedName>
        <fullName evidence="2">DUF2065 domain-containing protein</fullName>
    </submittedName>
</protein>
<gene>
    <name evidence="2" type="ORF">ACFFUT_04415</name>
</gene>
<evidence type="ECO:0000313" key="3">
    <source>
        <dbReference type="Proteomes" id="UP001589683"/>
    </source>
</evidence>
<evidence type="ECO:0000256" key="1">
    <source>
        <dbReference type="SAM" id="Phobius"/>
    </source>
</evidence>
<reference evidence="2 3" key="1">
    <citation type="submission" date="2024-09" db="EMBL/GenBank/DDBJ databases">
        <authorList>
            <person name="Sun Q."/>
            <person name="Mori K."/>
        </authorList>
    </citation>
    <scope>NUCLEOTIDE SEQUENCE [LARGE SCALE GENOMIC DNA]</scope>
    <source>
        <strain evidence="2 3">CECT 8726</strain>
    </source>
</reference>
<keyword evidence="3" id="KW-1185">Reference proteome</keyword>
<dbReference type="RefSeq" id="WP_377608348.1">
    <property type="nucleotide sequence ID" value="NZ_JAGFNU010000012.1"/>
</dbReference>